<keyword evidence="3" id="KW-0378">Hydrolase</keyword>
<organism evidence="3 4">
    <name type="scientific">Rhypophila decipiens</name>
    <dbReference type="NCBI Taxonomy" id="261697"/>
    <lineage>
        <taxon>Eukaryota</taxon>
        <taxon>Fungi</taxon>
        <taxon>Dikarya</taxon>
        <taxon>Ascomycota</taxon>
        <taxon>Pezizomycotina</taxon>
        <taxon>Sordariomycetes</taxon>
        <taxon>Sordariomycetidae</taxon>
        <taxon>Sordariales</taxon>
        <taxon>Naviculisporaceae</taxon>
        <taxon>Rhypophila</taxon>
    </lineage>
</organism>
<feature type="signal peptide" evidence="1">
    <location>
        <begin position="1"/>
        <end position="24"/>
    </location>
</feature>
<keyword evidence="1" id="KW-0732">Signal</keyword>
<dbReference type="SUPFAM" id="SSF53474">
    <property type="entry name" value="alpha/beta-Hydrolases"/>
    <property type="match status" value="1"/>
</dbReference>
<evidence type="ECO:0000313" key="4">
    <source>
        <dbReference type="Proteomes" id="UP001301769"/>
    </source>
</evidence>
<dbReference type="AlphaFoldDB" id="A0AAN6XWG3"/>
<accession>A0AAN6XWG3</accession>
<name>A0AAN6XWG3_9PEZI</name>
<dbReference type="InterPro" id="IPR000073">
    <property type="entry name" value="AB_hydrolase_1"/>
</dbReference>
<comment type="caution">
    <text evidence="3">The sequence shown here is derived from an EMBL/GenBank/DDBJ whole genome shotgun (WGS) entry which is preliminary data.</text>
</comment>
<dbReference type="Pfam" id="PF12697">
    <property type="entry name" value="Abhydrolase_6"/>
    <property type="match status" value="1"/>
</dbReference>
<dbReference type="Proteomes" id="UP001301769">
    <property type="component" value="Unassembled WGS sequence"/>
</dbReference>
<keyword evidence="4" id="KW-1185">Reference proteome</keyword>
<protein>
    <submittedName>
        <fullName evidence="3">Alpha/Beta hydrolase protein</fullName>
    </submittedName>
</protein>
<evidence type="ECO:0000259" key="2">
    <source>
        <dbReference type="Pfam" id="PF12697"/>
    </source>
</evidence>
<dbReference type="Gene3D" id="3.40.50.1820">
    <property type="entry name" value="alpha/beta hydrolase"/>
    <property type="match status" value="1"/>
</dbReference>
<dbReference type="InterPro" id="IPR029058">
    <property type="entry name" value="AB_hydrolase_fold"/>
</dbReference>
<dbReference type="EMBL" id="MU858254">
    <property type="protein sequence ID" value="KAK4208203.1"/>
    <property type="molecule type" value="Genomic_DNA"/>
</dbReference>
<gene>
    <name evidence="3" type="ORF">QBC37DRAFT_326130</name>
</gene>
<evidence type="ECO:0000313" key="3">
    <source>
        <dbReference type="EMBL" id="KAK4208203.1"/>
    </source>
</evidence>
<dbReference type="GO" id="GO:0016787">
    <property type="term" value="F:hydrolase activity"/>
    <property type="evidence" value="ECO:0007669"/>
    <property type="project" value="UniProtKB-KW"/>
</dbReference>
<reference evidence="3" key="1">
    <citation type="journal article" date="2023" name="Mol. Phylogenet. Evol.">
        <title>Genome-scale phylogeny and comparative genomics of the fungal order Sordariales.</title>
        <authorList>
            <person name="Hensen N."/>
            <person name="Bonometti L."/>
            <person name="Westerberg I."/>
            <person name="Brannstrom I.O."/>
            <person name="Guillou S."/>
            <person name="Cros-Aarteil S."/>
            <person name="Calhoun S."/>
            <person name="Haridas S."/>
            <person name="Kuo A."/>
            <person name="Mondo S."/>
            <person name="Pangilinan J."/>
            <person name="Riley R."/>
            <person name="LaButti K."/>
            <person name="Andreopoulos B."/>
            <person name="Lipzen A."/>
            <person name="Chen C."/>
            <person name="Yan M."/>
            <person name="Daum C."/>
            <person name="Ng V."/>
            <person name="Clum A."/>
            <person name="Steindorff A."/>
            <person name="Ohm R.A."/>
            <person name="Martin F."/>
            <person name="Silar P."/>
            <person name="Natvig D.O."/>
            <person name="Lalanne C."/>
            <person name="Gautier V."/>
            <person name="Ament-Velasquez S.L."/>
            <person name="Kruys A."/>
            <person name="Hutchinson M.I."/>
            <person name="Powell A.J."/>
            <person name="Barry K."/>
            <person name="Miller A.N."/>
            <person name="Grigoriev I.V."/>
            <person name="Debuchy R."/>
            <person name="Gladieux P."/>
            <person name="Hiltunen Thoren M."/>
            <person name="Johannesson H."/>
        </authorList>
    </citation>
    <scope>NUCLEOTIDE SEQUENCE</scope>
    <source>
        <strain evidence="3">PSN293</strain>
    </source>
</reference>
<feature type="chain" id="PRO_5042867269" evidence="1">
    <location>
        <begin position="25"/>
        <end position="389"/>
    </location>
</feature>
<feature type="domain" description="AB hydrolase-1" evidence="2">
    <location>
        <begin position="110"/>
        <end position="369"/>
    </location>
</feature>
<proteinExistence type="predicted"/>
<evidence type="ECO:0000256" key="1">
    <source>
        <dbReference type="SAM" id="SignalP"/>
    </source>
</evidence>
<reference evidence="3" key="2">
    <citation type="submission" date="2023-05" db="EMBL/GenBank/DDBJ databases">
        <authorList>
            <consortium name="Lawrence Berkeley National Laboratory"/>
            <person name="Steindorff A."/>
            <person name="Hensen N."/>
            <person name="Bonometti L."/>
            <person name="Westerberg I."/>
            <person name="Brannstrom I.O."/>
            <person name="Guillou S."/>
            <person name="Cros-Aarteil S."/>
            <person name="Calhoun S."/>
            <person name="Haridas S."/>
            <person name="Kuo A."/>
            <person name="Mondo S."/>
            <person name="Pangilinan J."/>
            <person name="Riley R."/>
            <person name="Labutti K."/>
            <person name="Andreopoulos B."/>
            <person name="Lipzen A."/>
            <person name="Chen C."/>
            <person name="Yanf M."/>
            <person name="Daum C."/>
            <person name="Ng V."/>
            <person name="Clum A."/>
            <person name="Ohm R."/>
            <person name="Martin F."/>
            <person name="Silar P."/>
            <person name="Natvig D."/>
            <person name="Lalanne C."/>
            <person name="Gautier V."/>
            <person name="Ament-Velasquez S.L."/>
            <person name="Kruys A."/>
            <person name="Hutchinson M.I."/>
            <person name="Powell A.J."/>
            <person name="Barry K."/>
            <person name="Miller A.N."/>
            <person name="Grigoriev I.V."/>
            <person name="Debuchy R."/>
            <person name="Gladieux P."/>
            <person name="Thoren M.H."/>
            <person name="Johannesson H."/>
        </authorList>
    </citation>
    <scope>NUCLEOTIDE SEQUENCE</scope>
    <source>
        <strain evidence="3">PSN293</strain>
    </source>
</reference>
<sequence length="389" mass="41541">MRNFNILQQALILSAAAFSGQVDATPTVRVNAKVCNNYKIPVSITSTNLVFGLPFKNNLDVADFVTIAGSRDDAARAPVITGVNTTSRDFTIGATFCTPAKSAGSKKDIVLVATHGGLFDRTYWDPNLDKSKYSFVDWVIGQGYSIFYYDRIGQGESSVVSGYYAQLSNQAAVLTELTKLVKAGKYVGSVGKPKSVVLVGHSIGSNIAAQAVADDLTLADGLILTGYGFNQSIQNPKATFGAEDFRIAKGVKPLVWGKYDTGYLVPVDQYPIAATFFKKPNYDPAVVAYVEKTKQPFGIIEVLTSSIPNAPPAGYKGVAMILTGENDFIFCTSKCDQYGLEHPAVDAVFNQAKAFKATVWPGAGHGLNFAANAAGSFKEITDFLAANGL</sequence>